<reference evidence="3 4" key="1">
    <citation type="submission" date="2022-03" db="EMBL/GenBank/DDBJ databases">
        <authorList>
            <person name="Macdonald S."/>
            <person name="Ahmed S."/>
            <person name="Newling K."/>
        </authorList>
    </citation>
    <scope>NUCLEOTIDE SEQUENCE [LARGE SCALE GENOMIC DNA]</scope>
</reference>
<dbReference type="EMBL" id="CAKOAT010012226">
    <property type="protein sequence ID" value="CAH8283725.1"/>
    <property type="molecule type" value="Genomic_DNA"/>
</dbReference>
<comment type="caution">
    <text evidence="3">The sequence shown here is derived from an EMBL/GenBank/DDBJ whole genome shotgun (WGS) entry which is preliminary data.</text>
</comment>
<feature type="domain" description="HMG box" evidence="2">
    <location>
        <begin position="1"/>
        <end position="69"/>
    </location>
</feature>
<dbReference type="AlphaFoldDB" id="A0ABC8IN83"/>
<dbReference type="InterPro" id="IPR036910">
    <property type="entry name" value="HMG_box_dom_sf"/>
</dbReference>
<dbReference type="Pfam" id="PF00505">
    <property type="entry name" value="HMG_box"/>
    <property type="match status" value="1"/>
</dbReference>
<dbReference type="Proteomes" id="UP001642260">
    <property type="component" value="Unassembled WGS sequence"/>
</dbReference>
<name>A0ABC8IN83_ERUVS</name>
<evidence type="ECO:0000313" key="3">
    <source>
        <dbReference type="EMBL" id="CAH8283725.1"/>
    </source>
</evidence>
<keyword evidence="4" id="KW-1185">Reference proteome</keyword>
<dbReference type="PANTHER" id="PTHR46912">
    <property type="entry name" value="HIGH MOBILITY GROUP B PROTEIN 13"/>
    <property type="match status" value="1"/>
</dbReference>
<organism evidence="3 4">
    <name type="scientific">Eruca vesicaria subsp. sativa</name>
    <name type="common">Garden rocket</name>
    <name type="synonym">Eruca sativa</name>
    <dbReference type="NCBI Taxonomy" id="29727"/>
    <lineage>
        <taxon>Eukaryota</taxon>
        <taxon>Viridiplantae</taxon>
        <taxon>Streptophyta</taxon>
        <taxon>Embryophyta</taxon>
        <taxon>Tracheophyta</taxon>
        <taxon>Spermatophyta</taxon>
        <taxon>Magnoliopsida</taxon>
        <taxon>eudicotyledons</taxon>
        <taxon>Gunneridae</taxon>
        <taxon>Pentapetalae</taxon>
        <taxon>rosids</taxon>
        <taxon>malvids</taxon>
        <taxon>Brassicales</taxon>
        <taxon>Brassicaceae</taxon>
        <taxon>Brassiceae</taxon>
        <taxon>Eruca</taxon>
    </lineage>
</organism>
<dbReference type="SMART" id="SM00398">
    <property type="entry name" value="HMG"/>
    <property type="match status" value="2"/>
</dbReference>
<evidence type="ECO:0000256" key="1">
    <source>
        <dbReference type="PROSITE-ProRule" id="PRU00267"/>
    </source>
</evidence>
<dbReference type="SUPFAM" id="SSF47095">
    <property type="entry name" value="HMG-box"/>
    <property type="match status" value="2"/>
</dbReference>
<dbReference type="InterPro" id="IPR044601">
    <property type="entry name" value="HMGB6/HMGB13"/>
</dbReference>
<feature type="DNA-binding region" description="HMG box" evidence="1">
    <location>
        <begin position="118"/>
        <end position="167"/>
    </location>
</feature>
<sequence>MKRPSTPYILWCKDNWNEIKKENPDSDFKESSNILGCKWKTLSAEEKQTYEDKYKAHKEAYLRVITKEKREREAMQLLEDEQKQKTAMELPDQYHHFVQEAEHDNKKNTKKVKLPLKPKHPISTYLIYANERRTALREDNKSVIEVAKLMGEEWKNLSEEQNIGIDKDYLLSCTYLG</sequence>
<dbReference type="InterPro" id="IPR009071">
    <property type="entry name" value="HMG_box_dom"/>
</dbReference>
<dbReference type="GO" id="GO:0005634">
    <property type="term" value="C:nucleus"/>
    <property type="evidence" value="ECO:0007669"/>
    <property type="project" value="UniProtKB-UniRule"/>
</dbReference>
<protein>
    <recommendedName>
        <fullName evidence="2">HMG box domain-containing protein</fullName>
    </recommendedName>
</protein>
<proteinExistence type="predicted"/>
<dbReference type="PROSITE" id="PS50118">
    <property type="entry name" value="HMG_BOX_2"/>
    <property type="match status" value="2"/>
</dbReference>
<keyword evidence="1" id="KW-0238">DNA-binding</keyword>
<dbReference type="GO" id="GO:0003677">
    <property type="term" value="F:DNA binding"/>
    <property type="evidence" value="ECO:0007669"/>
    <property type="project" value="UniProtKB-UniRule"/>
</dbReference>
<dbReference type="PANTHER" id="PTHR46912:SF1">
    <property type="entry name" value="HIGH MOBILITY GROUP B PROTEIN 13"/>
    <property type="match status" value="1"/>
</dbReference>
<evidence type="ECO:0000259" key="2">
    <source>
        <dbReference type="PROSITE" id="PS50118"/>
    </source>
</evidence>
<evidence type="ECO:0000313" key="4">
    <source>
        <dbReference type="Proteomes" id="UP001642260"/>
    </source>
</evidence>
<gene>
    <name evidence="3" type="ORF">ERUC_LOCUS683</name>
</gene>
<dbReference type="Pfam" id="PF09011">
    <property type="entry name" value="HMG_box_2"/>
    <property type="match status" value="1"/>
</dbReference>
<dbReference type="CDD" id="cd22006">
    <property type="entry name" value="HMG-box_AtHMGB6-like_rpt1"/>
    <property type="match status" value="1"/>
</dbReference>
<feature type="domain" description="HMG box" evidence="2">
    <location>
        <begin position="118"/>
        <end position="167"/>
    </location>
</feature>
<dbReference type="Gene3D" id="1.10.30.10">
    <property type="entry name" value="High mobility group box domain"/>
    <property type="match status" value="2"/>
</dbReference>
<keyword evidence="1" id="KW-0539">Nucleus</keyword>
<feature type="DNA-binding region" description="HMG box" evidence="1">
    <location>
        <begin position="1"/>
        <end position="69"/>
    </location>
</feature>
<accession>A0ABC8IN83</accession>